<proteinExistence type="predicted"/>
<keyword evidence="2" id="KW-1185">Reference proteome</keyword>
<dbReference type="EMBL" id="LRPC01000007">
    <property type="protein sequence ID" value="KYG76399.1"/>
    <property type="molecule type" value="Genomic_DNA"/>
</dbReference>
<dbReference type="RefSeq" id="WP_068219017.1">
    <property type="nucleotide sequence ID" value="NZ_LRPC01000007.1"/>
</dbReference>
<dbReference type="AlphaFoldDB" id="A0A150XCD8"/>
<dbReference type="Proteomes" id="UP000075606">
    <property type="component" value="Unassembled WGS sequence"/>
</dbReference>
<dbReference type="InterPro" id="IPR027417">
    <property type="entry name" value="P-loop_NTPase"/>
</dbReference>
<protein>
    <submittedName>
        <fullName evidence="1">Uncharacterized protein</fullName>
    </submittedName>
</protein>
<reference evidence="1 2" key="1">
    <citation type="submission" date="2016-01" db="EMBL/GenBank/DDBJ databases">
        <title>Genome sequencing of Roseivirga spongicola UST030701-084.</title>
        <authorList>
            <person name="Selvaratnam C."/>
            <person name="Thevarajoo S."/>
            <person name="Goh K.M."/>
            <person name="Ee R."/>
            <person name="Chan K.-G."/>
            <person name="Chong C.S."/>
        </authorList>
    </citation>
    <scope>NUCLEOTIDE SEQUENCE [LARGE SCALE GENOMIC DNA]</scope>
    <source>
        <strain evidence="1 2">UST030701-084</strain>
    </source>
</reference>
<accession>A0A150XCD8</accession>
<dbReference type="OrthoDB" id="1393280at2"/>
<evidence type="ECO:0000313" key="2">
    <source>
        <dbReference type="Proteomes" id="UP000075606"/>
    </source>
</evidence>
<dbReference type="Gene3D" id="3.40.50.300">
    <property type="entry name" value="P-loop containing nucleotide triphosphate hydrolases"/>
    <property type="match status" value="1"/>
</dbReference>
<sequence>MSLPLIESFYEKDEKGLFKTLYGGIKFYVPKMPTQGEILFSDKPIKEQYWQRHEIPTFSAKDIKWFVDEPDDYDIRVDWDTARRQEIIGQTGLDPEDLSTHGDPKPVKDIKPNPNYCIEALNDYRKREIQRTYPYKGGGVWVMIKGMAIWFPGTFYSYLQWAKNDNGYPYLKINDLLKCYHWEFVRDHRLHLGRIEVAPRGDGKSALMAWVMYIETVFNENAITSIVGRNDDDSEKFFVEKVVQQYKNLPDFLVPINDNGTNPTKKLAFSPPAKRGKNSFAHKIEQKRSINSMLVPESAGEGVLDRATRRMIAVEEPGKTKPTTARASVRHNTQKQSVWRNGVKVGNFWITGTVEEVEDGGDEFKLMWDGSDPNKLTQNGQTPSGVLKYVVSAYDIFCDKYGFPVRENPDEETALFLKERYGEYAMKGGIPYVDNQRRAVKDNPSEYRQIVRKFPTNEDEIFMFGTGGGHFDEGILSDVQVKLKDPDYKPTRTVRFYPQANGKIGWEEHPQGGWEVCWFPDEEVVKSNNYTSGYSMYFMDRVKQKSILPLNEFMTAGVDPVSHIADFLDEKKRGSDNACVIRTGNHMGIPKKFRNIPVAIYRKRTNNPEDSFKDMMHGLMFYGVAANIESNKNEFIQFLFRQGASGLIRPKLGTEFSQSPTAGQSMSGGAGGLIEIITGKIKKDVSRNGHNYKHLTLVEELFKFEPKDTKEFDETMAFGLSLLEAKDEEEKVQETQKMDIKNLFGYR</sequence>
<name>A0A150XCD8_9BACT</name>
<gene>
    <name evidence="1" type="ORF">AWW68_19615</name>
</gene>
<comment type="caution">
    <text evidence="1">The sequence shown here is derived from an EMBL/GenBank/DDBJ whole genome shotgun (WGS) entry which is preliminary data.</text>
</comment>
<dbReference type="STRING" id="333140.AWW68_19615"/>
<organism evidence="1 2">
    <name type="scientific">Roseivirga spongicola</name>
    <dbReference type="NCBI Taxonomy" id="333140"/>
    <lineage>
        <taxon>Bacteria</taxon>
        <taxon>Pseudomonadati</taxon>
        <taxon>Bacteroidota</taxon>
        <taxon>Cytophagia</taxon>
        <taxon>Cytophagales</taxon>
        <taxon>Roseivirgaceae</taxon>
        <taxon>Roseivirga</taxon>
    </lineage>
</organism>
<evidence type="ECO:0000313" key="1">
    <source>
        <dbReference type="EMBL" id="KYG76399.1"/>
    </source>
</evidence>